<name>A0A3M8SDC4_9ACTN</name>
<protein>
    <submittedName>
        <fullName evidence="8">Cytochrome c biogenesis protein CcdA</fullName>
    </submittedName>
</protein>
<dbReference type="RefSeq" id="WP_123108771.1">
    <property type="nucleotide sequence ID" value="NZ_RIBZ01000886.1"/>
</dbReference>
<dbReference type="Proteomes" id="UP000275401">
    <property type="component" value="Unassembled WGS sequence"/>
</dbReference>
<dbReference type="PANTHER" id="PTHR31272">
    <property type="entry name" value="CYTOCHROME C-TYPE BIOGENESIS PROTEIN HI_1454-RELATED"/>
    <property type="match status" value="1"/>
</dbReference>
<feature type="transmembrane region" description="Helical" evidence="6">
    <location>
        <begin position="91"/>
        <end position="110"/>
    </location>
</feature>
<dbReference type="AlphaFoldDB" id="A0A3M8SDC4"/>
<keyword evidence="4 6" id="KW-1133">Transmembrane helix</keyword>
<feature type="transmembrane region" description="Helical" evidence="6">
    <location>
        <begin position="59"/>
        <end position="85"/>
    </location>
</feature>
<reference evidence="8 9" key="1">
    <citation type="submission" date="2018-11" db="EMBL/GenBank/DDBJ databases">
        <title>The Potential of Streptomyces as Biocontrol Agents against the Tomato grey mould, Botrytis cinerea (Gray mold) Frontiers in Microbiology.</title>
        <authorList>
            <person name="Li D."/>
        </authorList>
    </citation>
    <scope>NUCLEOTIDE SEQUENCE [LARGE SCALE GENOMIC DNA]</scope>
    <source>
        <strain evidence="8 9">NEAU-LD23</strain>
    </source>
</reference>
<evidence type="ECO:0000256" key="6">
    <source>
        <dbReference type="SAM" id="Phobius"/>
    </source>
</evidence>
<organism evidence="8 9">
    <name type="scientific">Streptomyces botrytidirepellens</name>
    <dbReference type="NCBI Taxonomy" id="2486417"/>
    <lineage>
        <taxon>Bacteria</taxon>
        <taxon>Bacillati</taxon>
        <taxon>Actinomycetota</taxon>
        <taxon>Actinomycetes</taxon>
        <taxon>Kitasatosporales</taxon>
        <taxon>Streptomycetaceae</taxon>
        <taxon>Streptomyces</taxon>
    </lineage>
</organism>
<proteinExistence type="inferred from homology"/>
<feature type="transmembrane region" description="Helical" evidence="6">
    <location>
        <begin position="168"/>
        <end position="191"/>
    </location>
</feature>
<evidence type="ECO:0000256" key="2">
    <source>
        <dbReference type="ARBA" id="ARBA00006143"/>
    </source>
</evidence>
<comment type="similarity">
    <text evidence="2">Belongs to the DsbD family.</text>
</comment>
<feature type="transmembrane region" description="Helical" evidence="6">
    <location>
        <begin position="212"/>
        <end position="231"/>
    </location>
</feature>
<evidence type="ECO:0000256" key="3">
    <source>
        <dbReference type="ARBA" id="ARBA00022692"/>
    </source>
</evidence>
<evidence type="ECO:0000313" key="9">
    <source>
        <dbReference type="Proteomes" id="UP000275401"/>
    </source>
</evidence>
<evidence type="ECO:0000256" key="4">
    <source>
        <dbReference type="ARBA" id="ARBA00022989"/>
    </source>
</evidence>
<dbReference type="EMBL" id="RIBZ01000886">
    <property type="protein sequence ID" value="RNF77666.1"/>
    <property type="molecule type" value="Genomic_DNA"/>
</dbReference>
<accession>A0A3M8SDC4</accession>
<feature type="domain" description="Cytochrome C biogenesis protein transmembrane" evidence="7">
    <location>
        <begin position="7"/>
        <end position="194"/>
    </location>
</feature>
<gene>
    <name evidence="8" type="ORF">EEJ42_49930</name>
</gene>
<sequence>MGSLLLAAPIALAAGAITIASPCCLPLVPGWLSYATGMAGSDVEAAPEGRSRHRALLGTALFVLGLAALFAAYGAMFGGISTLLFAHQDTLIKVLGVLTIALGLMFMGVLERVPLLSRTLRPRFTPRAGLASAPLLGVMFGLGWTPCIGPALSAVLSLSLTTGSASRGAFLAFLYALGIGIPFMLFTLALGKSLRVFDFARRHARGVMRTGGALLVLVGLLQVSGLWSQMISGMQGWVSGYQLPL</sequence>
<dbReference type="GO" id="GO:0017004">
    <property type="term" value="P:cytochrome complex assembly"/>
    <property type="evidence" value="ECO:0007669"/>
    <property type="project" value="InterPro"/>
</dbReference>
<evidence type="ECO:0000259" key="7">
    <source>
        <dbReference type="Pfam" id="PF02683"/>
    </source>
</evidence>
<evidence type="ECO:0000256" key="5">
    <source>
        <dbReference type="ARBA" id="ARBA00023136"/>
    </source>
</evidence>
<keyword evidence="9" id="KW-1185">Reference proteome</keyword>
<dbReference type="InterPro" id="IPR051790">
    <property type="entry name" value="Cytochrome_c-biogenesis_DsbD"/>
</dbReference>
<keyword evidence="3 6" id="KW-0812">Transmembrane</keyword>
<dbReference type="GO" id="GO:0016020">
    <property type="term" value="C:membrane"/>
    <property type="evidence" value="ECO:0007669"/>
    <property type="project" value="UniProtKB-SubCell"/>
</dbReference>
<comment type="subcellular location">
    <subcellularLocation>
        <location evidence="1">Membrane</location>
        <topology evidence="1">Multi-pass membrane protein</topology>
    </subcellularLocation>
</comment>
<dbReference type="InterPro" id="IPR003834">
    <property type="entry name" value="Cyt_c_assmbl_TM_dom"/>
</dbReference>
<dbReference type="Pfam" id="PF02683">
    <property type="entry name" value="DsbD_TM"/>
    <property type="match status" value="1"/>
</dbReference>
<keyword evidence="5 6" id="KW-0472">Membrane</keyword>
<evidence type="ECO:0000313" key="8">
    <source>
        <dbReference type="EMBL" id="RNF77666.1"/>
    </source>
</evidence>
<feature type="transmembrane region" description="Helical" evidence="6">
    <location>
        <begin position="131"/>
        <end position="156"/>
    </location>
</feature>
<comment type="caution">
    <text evidence="8">The sequence shown here is derived from an EMBL/GenBank/DDBJ whole genome shotgun (WGS) entry which is preliminary data.</text>
</comment>
<dbReference type="PANTHER" id="PTHR31272:SF4">
    <property type="entry name" value="CYTOCHROME C-TYPE BIOGENESIS PROTEIN HI_1454-RELATED"/>
    <property type="match status" value="1"/>
</dbReference>
<evidence type="ECO:0000256" key="1">
    <source>
        <dbReference type="ARBA" id="ARBA00004141"/>
    </source>
</evidence>